<dbReference type="InterPro" id="IPR024331">
    <property type="entry name" value="DUF3859"/>
</dbReference>
<evidence type="ECO:0000259" key="2">
    <source>
        <dbReference type="Pfam" id="PF12975"/>
    </source>
</evidence>
<dbReference type="AlphaFoldDB" id="A0A0M7BAW2"/>
<dbReference type="Proteomes" id="UP000049455">
    <property type="component" value="Unassembled WGS sequence"/>
</dbReference>
<dbReference type="STRING" id="313367.JSE7799_01931"/>
<accession>A0A0M7BAW2</accession>
<feature type="domain" description="DUF3859" evidence="2">
    <location>
        <begin position="57"/>
        <end position="154"/>
    </location>
</feature>
<evidence type="ECO:0000313" key="4">
    <source>
        <dbReference type="Proteomes" id="UP000049455"/>
    </source>
</evidence>
<evidence type="ECO:0000256" key="1">
    <source>
        <dbReference type="SAM" id="SignalP"/>
    </source>
</evidence>
<name>A0A0M7BAW2_9RHOB</name>
<dbReference type="RefSeq" id="WP_055663433.1">
    <property type="nucleotide sequence ID" value="NZ_CYPR01000121.1"/>
</dbReference>
<gene>
    <name evidence="3" type="ORF">JSE7799_01931</name>
</gene>
<feature type="signal peptide" evidence="1">
    <location>
        <begin position="1"/>
        <end position="16"/>
    </location>
</feature>
<protein>
    <recommendedName>
        <fullName evidence="2">DUF3859 domain-containing protein</fullName>
    </recommendedName>
</protein>
<feature type="chain" id="PRO_5005810209" description="DUF3859 domain-containing protein" evidence="1">
    <location>
        <begin position="17"/>
        <end position="172"/>
    </location>
</feature>
<evidence type="ECO:0000313" key="3">
    <source>
        <dbReference type="EMBL" id="CUH39208.1"/>
    </source>
</evidence>
<dbReference type="Gene3D" id="2.60.40.2390">
    <property type="match status" value="1"/>
</dbReference>
<proteinExistence type="predicted"/>
<sequence>MRYRLTILISTCVALAAPAAAQVHLVEAGIICPRPTTGELMEAPGTEAGFIRQIDESLVFDLPDRIVPTMDRLSFGFRTGVKLGTPSQIVTVVITHPPMGPRDVTREEWEDKIPAGTESLNLFTFEKEYEKVPGPWTFEIEKDGETLVEVPFTVVDAGGSSRVEAACFQFLS</sequence>
<keyword evidence="4" id="KW-1185">Reference proteome</keyword>
<dbReference type="OrthoDB" id="7864302at2"/>
<reference evidence="3 4" key="1">
    <citation type="submission" date="2015-09" db="EMBL/GenBank/DDBJ databases">
        <authorList>
            <person name="Jackson K.R."/>
            <person name="Lunt B.L."/>
            <person name="Fisher J.N.B."/>
            <person name="Gardner A.V."/>
            <person name="Bailey M.E."/>
            <person name="Deus L.M."/>
            <person name="Earl A.S."/>
            <person name="Gibby P.D."/>
            <person name="Hartmann K.A."/>
            <person name="Liu J.E."/>
            <person name="Manci A.M."/>
            <person name="Nielsen D.A."/>
            <person name="Solomon M.B."/>
            <person name="Breakwell D.P."/>
            <person name="Burnett S.H."/>
            <person name="Grose J.H."/>
        </authorList>
    </citation>
    <scope>NUCLEOTIDE SEQUENCE [LARGE SCALE GENOMIC DNA]</scope>
    <source>
        <strain evidence="3 4">CECT 7799</strain>
    </source>
</reference>
<organism evidence="3 4">
    <name type="scientific">Jannaschia seosinensis</name>
    <dbReference type="NCBI Taxonomy" id="313367"/>
    <lineage>
        <taxon>Bacteria</taxon>
        <taxon>Pseudomonadati</taxon>
        <taxon>Pseudomonadota</taxon>
        <taxon>Alphaproteobacteria</taxon>
        <taxon>Rhodobacterales</taxon>
        <taxon>Roseobacteraceae</taxon>
        <taxon>Jannaschia</taxon>
    </lineage>
</organism>
<keyword evidence="1" id="KW-0732">Signal</keyword>
<dbReference type="Pfam" id="PF12975">
    <property type="entry name" value="DUF3859"/>
    <property type="match status" value="1"/>
</dbReference>
<dbReference type="EMBL" id="CYPR01000121">
    <property type="protein sequence ID" value="CUH39208.1"/>
    <property type="molecule type" value="Genomic_DNA"/>
</dbReference>